<evidence type="ECO:0000256" key="1">
    <source>
        <dbReference type="SAM" id="SignalP"/>
    </source>
</evidence>
<dbReference type="AlphaFoldDB" id="A0A2I2YF31"/>
<evidence type="ECO:0000313" key="3">
    <source>
        <dbReference type="Proteomes" id="UP000001519"/>
    </source>
</evidence>
<dbReference type="EMBL" id="CABD030104884">
    <property type="status" value="NOT_ANNOTATED_CDS"/>
    <property type="molecule type" value="Genomic_DNA"/>
</dbReference>
<dbReference type="Bgee" id="ENSGGOG00000003727">
    <property type="expression patterns" value="Expressed in liver and 6 other cell types or tissues"/>
</dbReference>
<reference evidence="2" key="4">
    <citation type="submission" date="2025-09" db="UniProtKB">
        <authorList>
            <consortium name="Ensembl"/>
        </authorList>
    </citation>
    <scope>IDENTIFICATION</scope>
</reference>
<evidence type="ECO:0000313" key="2">
    <source>
        <dbReference type="Ensembl" id="ENSGGOP00000033534.1"/>
    </source>
</evidence>
<dbReference type="EMBL" id="CABD030104885">
    <property type="status" value="NOT_ANNOTATED_CDS"/>
    <property type="molecule type" value="Genomic_DNA"/>
</dbReference>
<proteinExistence type="predicted"/>
<feature type="chain" id="PRO_5014147677" description="Interleukin 6 signal transducer" evidence="1">
    <location>
        <begin position="23"/>
        <end position="55"/>
    </location>
</feature>
<dbReference type="GeneTree" id="ENSGT00940000159608"/>
<reference evidence="2 3" key="2">
    <citation type="journal article" date="2012" name="Nature">
        <title>Insights into hominid evolution from the gorilla genome sequence.</title>
        <authorList>
            <person name="Scally A."/>
            <person name="Dutheil J.Y."/>
            <person name="Hillier L.W."/>
            <person name="Jordan G.E."/>
            <person name="Goodhead I."/>
            <person name="Herrero J."/>
            <person name="Hobolth A."/>
            <person name="Lappalainen T."/>
            <person name="Mailund T."/>
            <person name="Marques-Bonet T."/>
            <person name="McCarthy S."/>
            <person name="Montgomery S.H."/>
            <person name="Schwalie P.C."/>
            <person name="Tang Y.A."/>
            <person name="Ward M.C."/>
            <person name="Xue Y."/>
            <person name="Yngvadottir B."/>
            <person name="Alkan C."/>
            <person name="Andersen L.N."/>
            <person name="Ayub Q."/>
            <person name="Ball E.V."/>
            <person name="Beal K."/>
            <person name="Bradley B.J."/>
            <person name="Chen Y."/>
            <person name="Clee C.M."/>
            <person name="Fitzgerald S."/>
            <person name="Graves T.A."/>
            <person name="Gu Y."/>
            <person name="Heath P."/>
            <person name="Heger A."/>
            <person name="Karakoc E."/>
            <person name="Kolb-Kokocinski A."/>
            <person name="Laird G.K."/>
            <person name="Lunter G."/>
            <person name="Meader S."/>
            <person name="Mort M."/>
            <person name="Mullikin J.C."/>
            <person name="Munch K."/>
            <person name="O'Connor T.D."/>
            <person name="Phillips A.D."/>
            <person name="Prado-Martinez J."/>
            <person name="Rogers A.S."/>
            <person name="Sajjadian S."/>
            <person name="Schmidt D."/>
            <person name="Shaw K."/>
            <person name="Simpson J.T."/>
            <person name="Stenson P.D."/>
            <person name="Turner D.J."/>
            <person name="Vigilant L."/>
            <person name="Vilella A.J."/>
            <person name="Whitener W."/>
            <person name="Zhu B."/>
            <person name="Cooper D.N."/>
            <person name="de Jong P."/>
            <person name="Dermitzakis E.T."/>
            <person name="Eichler E.E."/>
            <person name="Flicek P."/>
            <person name="Goldman N."/>
            <person name="Mundy N.I."/>
            <person name="Ning Z."/>
            <person name="Odom D.T."/>
            <person name="Ponting C.P."/>
            <person name="Quail M.A."/>
            <person name="Ryder O.A."/>
            <person name="Searle S.M."/>
            <person name="Warren W.C."/>
            <person name="Wilson R.K."/>
            <person name="Schierup M.H."/>
            <person name="Rogers J."/>
            <person name="Tyler-Smith C."/>
            <person name="Durbin R."/>
        </authorList>
    </citation>
    <scope>NUCLEOTIDE SEQUENCE [LARGE SCALE GENOMIC DNA]</scope>
</reference>
<dbReference type="Ensembl" id="ENSGGOT00000048343.1">
    <property type="protein sequence ID" value="ENSGGOP00000033534.1"/>
    <property type="gene ID" value="ENSGGOG00000003727.3"/>
</dbReference>
<dbReference type="EMBL" id="CABD030104883">
    <property type="status" value="NOT_ANNOTATED_CDS"/>
    <property type="molecule type" value="Genomic_DNA"/>
</dbReference>
<reference evidence="3" key="1">
    <citation type="submission" date="2011-05" db="EMBL/GenBank/DDBJ databases">
        <title>Insights into the evolution of the great apes provided by the gorilla genome.</title>
        <authorList>
            <person name="Scally A."/>
        </authorList>
    </citation>
    <scope>NUCLEOTIDE SEQUENCE [LARGE SCALE GENOMIC DNA]</scope>
</reference>
<dbReference type="EMBL" id="CABD030104882">
    <property type="status" value="NOT_ANNOTATED_CDS"/>
    <property type="molecule type" value="Genomic_DNA"/>
</dbReference>
<accession>A0A2I2YF31</accession>
<sequence>MLTLQTWLVQALFIFLTTESTGQHTSLLIAKQNVTPPPHALLIILLCILSTLKSG</sequence>
<organism evidence="2 3">
    <name type="scientific">Gorilla gorilla gorilla</name>
    <name type="common">Western lowland gorilla</name>
    <dbReference type="NCBI Taxonomy" id="9595"/>
    <lineage>
        <taxon>Eukaryota</taxon>
        <taxon>Metazoa</taxon>
        <taxon>Chordata</taxon>
        <taxon>Craniata</taxon>
        <taxon>Vertebrata</taxon>
        <taxon>Euteleostomi</taxon>
        <taxon>Mammalia</taxon>
        <taxon>Eutheria</taxon>
        <taxon>Euarchontoglires</taxon>
        <taxon>Primates</taxon>
        <taxon>Haplorrhini</taxon>
        <taxon>Catarrhini</taxon>
        <taxon>Hominidae</taxon>
        <taxon>Gorilla</taxon>
    </lineage>
</organism>
<keyword evidence="1" id="KW-0732">Signal</keyword>
<keyword evidence="3" id="KW-1185">Reference proteome</keyword>
<feature type="signal peptide" evidence="1">
    <location>
        <begin position="1"/>
        <end position="22"/>
    </location>
</feature>
<evidence type="ECO:0008006" key="4">
    <source>
        <dbReference type="Google" id="ProtNLM"/>
    </source>
</evidence>
<dbReference type="Proteomes" id="UP000001519">
    <property type="component" value="Chromosome 17"/>
</dbReference>
<name>A0A2I2YF31_GORGO</name>
<reference evidence="2" key="3">
    <citation type="submission" date="2025-08" db="UniProtKB">
        <authorList>
            <consortium name="Ensembl"/>
        </authorList>
    </citation>
    <scope>IDENTIFICATION</scope>
</reference>
<protein>
    <recommendedName>
        <fullName evidence="4">Interleukin 6 signal transducer</fullName>
    </recommendedName>
</protein>